<proteinExistence type="predicted"/>
<organism evidence="6 7">
    <name type="scientific">Brevibacterium iodinum ATCC 49514</name>
    <dbReference type="NCBI Taxonomy" id="1255616"/>
    <lineage>
        <taxon>Bacteria</taxon>
        <taxon>Bacillati</taxon>
        <taxon>Actinomycetota</taxon>
        <taxon>Actinomycetes</taxon>
        <taxon>Micrococcales</taxon>
        <taxon>Brevibacteriaceae</taxon>
        <taxon>Brevibacterium</taxon>
    </lineage>
</organism>
<dbReference type="Gene3D" id="3.40.630.10">
    <property type="entry name" value="Zn peptidases"/>
    <property type="match status" value="1"/>
</dbReference>
<evidence type="ECO:0000313" key="7">
    <source>
        <dbReference type="Proteomes" id="UP000234382"/>
    </source>
</evidence>
<dbReference type="PANTHER" id="PTHR37326:SF1">
    <property type="entry name" value="BLL3975 PROTEIN"/>
    <property type="match status" value="1"/>
</dbReference>
<evidence type="ECO:0000259" key="5">
    <source>
        <dbReference type="Pfam" id="PF24827"/>
    </source>
</evidence>
<comment type="cofactor">
    <cofactor evidence="1">
        <name>Zn(2+)</name>
        <dbReference type="ChEBI" id="CHEBI:29105"/>
    </cofactor>
</comment>
<accession>A0A2H1HXZ6</accession>
<dbReference type="RefSeq" id="WP_244195237.1">
    <property type="nucleotide sequence ID" value="NZ_FXYX01000001.1"/>
</dbReference>
<keyword evidence="4" id="KW-0862">Zinc</keyword>
<evidence type="ECO:0000256" key="1">
    <source>
        <dbReference type="ARBA" id="ARBA00001947"/>
    </source>
</evidence>
<sequence length="301" mass="31729">MALQALARELKPEHITGTVIIVPAANAPAVRAGARVSPLDGGNLNRSYPGSARGAPTAQVAEFISRQLLPRADVALDLHSGGNNSVYVDAAFVYRGPTEQLWQTKSQIAQRLGLPYVIVVAEKFEPGSINSAGDDAGIPIVSTELAGGGTVNRRTLADIRRGLHRFLTDQGILRDGAELAILGGAELQALAASSPRAGEVTSAGAADADRPAQQWLELVAESGIPAEIPGFVEPLVDLGDEVRKGETVALVYSIDEPQRDPVGHRAELDGVVTVVRRPTLVLRGSFVMHIARRIDAPAELS</sequence>
<dbReference type="Proteomes" id="UP000234382">
    <property type="component" value="Unassembled WGS sequence"/>
</dbReference>
<evidence type="ECO:0000256" key="3">
    <source>
        <dbReference type="ARBA" id="ARBA00022801"/>
    </source>
</evidence>
<dbReference type="InterPro" id="IPR053138">
    <property type="entry name" value="N-alpha-Ac-DABA_deacetylase"/>
</dbReference>
<dbReference type="GO" id="GO:0046872">
    <property type="term" value="F:metal ion binding"/>
    <property type="evidence" value="ECO:0007669"/>
    <property type="project" value="UniProtKB-KW"/>
</dbReference>
<evidence type="ECO:0000313" key="6">
    <source>
        <dbReference type="EMBL" id="SMX67706.1"/>
    </source>
</evidence>
<gene>
    <name evidence="6" type="ORF">BI49514_00484</name>
</gene>
<evidence type="ECO:0000256" key="2">
    <source>
        <dbReference type="ARBA" id="ARBA00022723"/>
    </source>
</evidence>
<dbReference type="GO" id="GO:0016788">
    <property type="term" value="F:hydrolase activity, acting on ester bonds"/>
    <property type="evidence" value="ECO:0007669"/>
    <property type="project" value="InterPro"/>
</dbReference>
<protein>
    <submittedName>
        <fullName evidence="6">N-alpha-acetyl-L-2,4-diaminobutyrate deacetylase</fullName>
        <ecNumber evidence="6">3.5.1.-</ecNumber>
    </submittedName>
</protein>
<name>A0A2H1HXZ6_9MICO</name>
<dbReference type="InterPro" id="IPR055438">
    <property type="entry name" value="AstE_AspA_cat"/>
</dbReference>
<dbReference type="EC" id="3.5.1.-" evidence="6"/>
<dbReference type="AlphaFoldDB" id="A0A2H1HXZ6"/>
<reference evidence="7" key="1">
    <citation type="submission" date="2017-03" db="EMBL/GenBank/DDBJ databases">
        <authorList>
            <person name="Monnet C."/>
        </authorList>
    </citation>
    <scope>NUCLEOTIDE SEQUENCE [LARGE SCALE GENOMIC DNA]</scope>
    <source>
        <strain evidence="7">ATCC 49514</strain>
    </source>
</reference>
<dbReference type="EMBL" id="FXYX01000001">
    <property type="protein sequence ID" value="SMX67706.1"/>
    <property type="molecule type" value="Genomic_DNA"/>
</dbReference>
<keyword evidence="2" id="KW-0479">Metal-binding</keyword>
<dbReference type="SUPFAM" id="SSF53187">
    <property type="entry name" value="Zn-dependent exopeptidases"/>
    <property type="match status" value="1"/>
</dbReference>
<keyword evidence="7" id="KW-1185">Reference proteome</keyword>
<dbReference type="Pfam" id="PF24827">
    <property type="entry name" value="AstE_AspA_cat"/>
    <property type="match status" value="1"/>
</dbReference>
<feature type="domain" description="Succinylglutamate desuccinylase/Aspartoacylase catalytic" evidence="5">
    <location>
        <begin position="2"/>
        <end position="167"/>
    </location>
</feature>
<keyword evidence="3 6" id="KW-0378">Hydrolase</keyword>
<evidence type="ECO:0000256" key="4">
    <source>
        <dbReference type="ARBA" id="ARBA00022833"/>
    </source>
</evidence>
<dbReference type="PANTHER" id="PTHR37326">
    <property type="entry name" value="BLL3975 PROTEIN"/>
    <property type="match status" value="1"/>
</dbReference>